<dbReference type="OrthoDB" id="6767782at2759"/>
<reference evidence="3" key="1">
    <citation type="submission" date="2016-06" db="UniProtKB">
        <authorList>
            <consortium name="WormBaseParasite"/>
        </authorList>
    </citation>
    <scope>IDENTIFICATION</scope>
</reference>
<protein>
    <submittedName>
        <fullName evidence="3">GIY-YIG domain-containing protein</fullName>
    </submittedName>
</protein>
<name>A0A183SD46_SCHSO</name>
<keyword evidence="2" id="KW-1185">Reference proteome</keyword>
<gene>
    <name evidence="1" type="ORF">SSLN_LOCUS2144</name>
</gene>
<reference evidence="1 2" key="2">
    <citation type="submission" date="2018-11" db="EMBL/GenBank/DDBJ databases">
        <authorList>
            <consortium name="Pathogen Informatics"/>
        </authorList>
    </citation>
    <scope>NUCLEOTIDE SEQUENCE [LARGE SCALE GENOMIC DNA]</scope>
    <source>
        <strain evidence="1 2">NST_G2</strain>
    </source>
</reference>
<proteinExistence type="predicted"/>
<sequence>MLFYLIEVVSVCQDSIVSLPRIQCDPCGVNYVGETVKRLQTRVTEHVGAVRRMDPSSLVAEHCAKSGHTFAFENAKILGRGNDHVTRETIEAWHTETTSINRCVVLPVAYQALRAQLIKRLYNDQLGCVPPALISFVFVCVYREDQPGIWEIQEKMRLLDKEFN</sequence>
<accession>A0A183SD46</accession>
<evidence type="ECO:0000313" key="3">
    <source>
        <dbReference type="WBParaSite" id="SSLN_0000221401-mRNA-1"/>
    </source>
</evidence>
<evidence type="ECO:0000313" key="1">
    <source>
        <dbReference type="EMBL" id="VDL88529.1"/>
    </source>
</evidence>
<dbReference type="CDD" id="cd10442">
    <property type="entry name" value="GIY-YIG_PLEs"/>
    <property type="match status" value="1"/>
</dbReference>
<evidence type="ECO:0000313" key="2">
    <source>
        <dbReference type="Proteomes" id="UP000275846"/>
    </source>
</evidence>
<dbReference type="EMBL" id="UYSU01032181">
    <property type="protein sequence ID" value="VDL88529.1"/>
    <property type="molecule type" value="Genomic_DNA"/>
</dbReference>
<dbReference type="WBParaSite" id="SSLN_0000221401-mRNA-1">
    <property type="protein sequence ID" value="SSLN_0000221401-mRNA-1"/>
    <property type="gene ID" value="SSLN_0000221401"/>
</dbReference>
<dbReference type="AlphaFoldDB" id="A0A183SD46"/>
<dbReference type="Proteomes" id="UP000275846">
    <property type="component" value="Unassembled WGS sequence"/>
</dbReference>
<organism evidence="3">
    <name type="scientific">Schistocephalus solidus</name>
    <name type="common">Tapeworm</name>
    <dbReference type="NCBI Taxonomy" id="70667"/>
    <lineage>
        <taxon>Eukaryota</taxon>
        <taxon>Metazoa</taxon>
        <taxon>Spiralia</taxon>
        <taxon>Lophotrochozoa</taxon>
        <taxon>Platyhelminthes</taxon>
        <taxon>Cestoda</taxon>
        <taxon>Eucestoda</taxon>
        <taxon>Diphyllobothriidea</taxon>
        <taxon>Diphyllobothriidae</taxon>
        <taxon>Schistocephalus</taxon>
    </lineage>
</organism>